<evidence type="ECO:0000313" key="2">
    <source>
        <dbReference type="EMBL" id="SUO93227.1"/>
    </source>
</evidence>
<dbReference type="EMBL" id="UHIC01000001">
    <property type="protein sequence ID" value="SUO93227.1"/>
    <property type="molecule type" value="Genomic_DNA"/>
</dbReference>
<keyword evidence="3" id="KW-1185">Reference proteome</keyword>
<accession>A0A380MPK9</accession>
<feature type="transmembrane region" description="Helical" evidence="1">
    <location>
        <begin position="28"/>
        <end position="49"/>
    </location>
</feature>
<feature type="transmembrane region" description="Helical" evidence="1">
    <location>
        <begin position="56"/>
        <end position="76"/>
    </location>
</feature>
<reference evidence="2 3" key="1">
    <citation type="submission" date="2018-06" db="EMBL/GenBank/DDBJ databases">
        <authorList>
            <consortium name="Pathogen Informatics"/>
            <person name="Doyle S."/>
        </authorList>
    </citation>
    <scope>NUCLEOTIDE SEQUENCE [LARGE SCALE GENOMIC DNA]</scope>
    <source>
        <strain evidence="2 3">NCTC13337</strain>
    </source>
</reference>
<proteinExistence type="predicted"/>
<keyword evidence="1" id="KW-0472">Membrane</keyword>
<organism evidence="2 3">
    <name type="scientific">Suttonella ornithocola</name>
    <dbReference type="NCBI Taxonomy" id="279832"/>
    <lineage>
        <taxon>Bacteria</taxon>
        <taxon>Pseudomonadati</taxon>
        <taxon>Pseudomonadota</taxon>
        <taxon>Gammaproteobacteria</taxon>
        <taxon>Cardiobacteriales</taxon>
        <taxon>Cardiobacteriaceae</taxon>
        <taxon>Suttonella</taxon>
    </lineage>
</organism>
<name>A0A380MPK9_9GAMM</name>
<evidence type="ECO:0000256" key="1">
    <source>
        <dbReference type="SAM" id="Phobius"/>
    </source>
</evidence>
<dbReference type="RefSeq" id="WP_072575697.1">
    <property type="nucleotide sequence ID" value="NZ_LWHB01000021.1"/>
</dbReference>
<keyword evidence="1" id="KW-1133">Transmembrane helix</keyword>
<dbReference type="AlphaFoldDB" id="A0A380MPK9"/>
<keyword evidence="1" id="KW-0812">Transmembrane</keyword>
<gene>
    <name evidence="2" type="ORF">NCTC13337_00113</name>
</gene>
<evidence type="ECO:0000313" key="3">
    <source>
        <dbReference type="Proteomes" id="UP000254601"/>
    </source>
</evidence>
<sequence length="89" mass="10256">MELFISLFFTAVLSGFITDFAQTKKQKILYATLLAIIFSILLMLLFPPILLHIKIYCLYGINILITNLIVGMNMLISEYGHLQLFKKKK</sequence>
<protein>
    <submittedName>
        <fullName evidence="2">Uncharacterized protein</fullName>
    </submittedName>
</protein>
<dbReference type="Proteomes" id="UP000254601">
    <property type="component" value="Unassembled WGS sequence"/>
</dbReference>